<reference evidence="5 6" key="1">
    <citation type="submission" date="2023-08" db="EMBL/GenBank/DDBJ databases">
        <title>Draft genome sequence of Algoriphagus confluentis.</title>
        <authorList>
            <person name="Takatani N."/>
            <person name="Hosokawa M."/>
            <person name="Sawabe T."/>
        </authorList>
    </citation>
    <scope>NUCLEOTIDE SEQUENCE [LARGE SCALE GENOMIC DNA]</scope>
    <source>
        <strain evidence="5 6">NBRC 111222</strain>
    </source>
</reference>
<dbReference type="Gene3D" id="3.60.21.10">
    <property type="match status" value="1"/>
</dbReference>
<dbReference type="InterPro" id="IPR004843">
    <property type="entry name" value="Calcineurin-like_PHP"/>
</dbReference>
<name>A0ABQ6PM04_9BACT</name>
<feature type="domain" description="Calcineurin-like phosphoesterase" evidence="3">
    <location>
        <begin position="148"/>
        <end position="333"/>
    </location>
</feature>
<feature type="signal peptide" evidence="2">
    <location>
        <begin position="1"/>
        <end position="18"/>
    </location>
</feature>
<comment type="caution">
    <text evidence="5">The sequence shown here is derived from an EMBL/GenBank/DDBJ whole genome shotgun (WGS) entry which is preliminary data.</text>
</comment>
<proteinExistence type="predicted"/>
<dbReference type="Pfam" id="PF00149">
    <property type="entry name" value="Metallophos"/>
    <property type="match status" value="1"/>
</dbReference>
<keyword evidence="1 2" id="KW-0732">Signal</keyword>
<evidence type="ECO:0000259" key="3">
    <source>
        <dbReference type="Pfam" id="PF00149"/>
    </source>
</evidence>
<keyword evidence="6" id="KW-1185">Reference proteome</keyword>
<organism evidence="5 6">
    <name type="scientific">Algoriphagus confluentis</name>
    <dbReference type="NCBI Taxonomy" id="1697556"/>
    <lineage>
        <taxon>Bacteria</taxon>
        <taxon>Pseudomonadati</taxon>
        <taxon>Bacteroidota</taxon>
        <taxon>Cytophagia</taxon>
        <taxon>Cytophagales</taxon>
        <taxon>Cyclobacteriaceae</taxon>
        <taxon>Algoriphagus</taxon>
    </lineage>
</organism>
<evidence type="ECO:0000256" key="2">
    <source>
        <dbReference type="SAM" id="SignalP"/>
    </source>
</evidence>
<sequence length="423" mass="48284">MKIILAVVLFLVSGGLVGQTPAQQTPPGITQIEYRPGARPDRIVLTITGDPLHQRTVTWRTNGESGILQLASTSSDAEFYKKDHAYTSMTHSYSTFSGDLAVYHRVDLDSLVADSWYSYRVGDGSFWSEWFDFKTTGDNSNESWEMVFLGDAQNDLYSTWSRVFRAAMKKAPDAELVLHAGDLINHSLNDYEWAEWFYAGGPWFAEYPQLAVPGNHEYIKNEEGVKLGISPLWGAQFNFPKNGPEGLEDQAYYLDYRDVRFIALDSNGELEKQTRWLKQILQENPQKWTVAMFHHPVLSGAEDRVNEGVLNFWKPILDSMRVDLVLQGHDHVYARGNEADSGLGKWNENSGTMYVVAVSGRKMYELGKLNWMQQKAQNTPTYQVIRFAEDRLEFKAYSWDHRIFDQFVLIKNPNGPNLLVDNP</sequence>
<dbReference type="RefSeq" id="WP_338222675.1">
    <property type="nucleotide sequence ID" value="NZ_BTPD01000001.1"/>
</dbReference>
<evidence type="ECO:0000259" key="4">
    <source>
        <dbReference type="Pfam" id="PF16656"/>
    </source>
</evidence>
<protein>
    <submittedName>
        <fullName evidence="5">Metallophosphoesterase family protein</fullName>
    </submittedName>
</protein>
<dbReference type="SUPFAM" id="SSF49363">
    <property type="entry name" value="Purple acid phosphatase, N-terminal domain"/>
    <property type="match status" value="1"/>
</dbReference>
<dbReference type="Gene3D" id="2.60.40.380">
    <property type="entry name" value="Purple acid phosphatase-like, N-terminal"/>
    <property type="match status" value="1"/>
</dbReference>
<dbReference type="InterPro" id="IPR029052">
    <property type="entry name" value="Metallo-depent_PP-like"/>
</dbReference>
<feature type="chain" id="PRO_5045748904" evidence="2">
    <location>
        <begin position="19"/>
        <end position="423"/>
    </location>
</feature>
<dbReference type="InterPro" id="IPR008963">
    <property type="entry name" value="Purple_acid_Pase-like_N"/>
</dbReference>
<evidence type="ECO:0000313" key="5">
    <source>
        <dbReference type="EMBL" id="GMQ27877.1"/>
    </source>
</evidence>
<dbReference type="InterPro" id="IPR015914">
    <property type="entry name" value="PAPs_N"/>
</dbReference>
<gene>
    <name evidence="5" type="ORF">Aconfl_05190</name>
</gene>
<evidence type="ECO:0000313" key="6">
    <source>
        <dbReference type="Proteomes" id="UP001338309"/>
    </source>
</evidence>
<dbReference type="Pfam" id="PF16656">
    <property type="entry name" value="Pur_ac_phosph_N"/>
    <property type="match status" value="1"/>
</dbReference>
<feature type="domain" description="Purple acid phosphatase N-terminal" evidence="4">
    <location>
        <begin position="40"/>
        <end position="135"/>
    </location>
</feature>
<evidence type="ECO:0000256" key="1">
    <source>
        <dbReference type="ARBA" id="ARBA00022729"/>
    </source>
</evidence>
<dbReference type="PANTHER" id="PTHR22953:SF153">
    <property type="entry name" value="PURPLE ACID PHOSPHATASE"/>
    <property type="match status" value="1"/>
</dbReference>
<accession>A0ABQ6PM04</accession>
<dbReference type="PANTHER" id="PTHR22953">
    <property type="entry name" value="ACID PHOSPHATASE RELATED"/>
    <property type="match status" value="1"/>
</dbReference>
<dbReference type="Proteomes" id="UP001338309">
    <property type="component" value="Unassembled WGS sequence"/>
</dbReference>
<dbReference type="InterPro" id="IPR039331">
    <property type="entry name" value="PAPs-like"/>
</dbReference>
<dbReference type="SUPFAM" id="SSF56300">
    <property type="entry name" value="Metallo-dependent phosphatases"/>
    <property type="match status" value="1"/>
</dbReference>
<dbReference type="EMBL" id="BTPD01000001">
    <property type="protein sequence ID" value="GMQ27877.1"/>
    <property type="molecule type" value="Genomic_DNA"/>
</dbReference>